<dbReference type="UniPathway" id="UPA00056">
    <property type="reaction ID" value="UER00093"/>
</dbReference>
<feature type="site" description="Positions MEP for the nucleophilic attack" evidence="7">
    <location>
        <position position="153"/>
    </location>
</feature>
<gene>
    <name evidence="7" type="primary">ispD</name>
    <name evidence="8" type="ORF">SAMN05444487_107119</name>
</gene>
<dbReference type="FunFam" id="3.90.550.10:FF:000003">
    <property type="entry name" value="2-C-methyl-D-erythritol 4-phosphate cytidylyltransferase"/>
    <property type="match status" value="1"/>
</dbReference>
<evidence type="ECO:0000256" key="1">
    <source>
        <dbReference type="ARBA" id="ARBA00001282"/>
    </source>
</evidence>
<dbReference type="InterPro" id="IPR001228">
    <property type="entry name" value="IspD"/>
</dbReference>
<name>A0A1H2X7Y4_9BACL</name>
<dbReference type="GO" id="GO:0050518">
    <property type="term" value="F:2-C-methyl-D-erythritol 4-phosphate cytidylyltransferase activity"/>
    <property type="evidence" value="ECO:0007669"/>
    <property type="project" value="UniProtKB-UniRule"/>
</dbReference>
<dbReference type="InterPro" id="IPR034683">
    <property type="entry name" value="IspD/TarI"/>
</dbReference>
<dbReference type="HAMAP" id="MF_00108">
    <property type="entry name" value="IspD"/>
    <property type="match status" value="1"/>
</dbReference>
<evidence type="ECO:0000256" key="3">
    <source>
        <dbReference type="ARBA" id="ARBA00009789"/>
    </source>
</evidence>
<feature type="site" description="Transition state stabilizer" evidence="7">
    <location>
        <position position="22"/>
    </location>
</feature>
<dbReference type="EMBL" id="FNNQ01000007">
    <property type="protein sequence ID" value="SDW88980.1"/>
    <property type="molecule type" value="Genomic_DNA"/>
</dbReference>
<proteinExistence type="inferred from homology"/>
<keyword evidence="4 7" id="KW-0808">Transferase</keyword>
<feature type="site" description="Positions MEP for the nucleophilic attack" evidence="7">
    <location>
        <position position="209"/>
    </location>
</feature>
<dbReference type="EC" id="2.7.7.60" evidence="7"/>
<dbReference type="CDD" id="cd02516">
    <property type="entry name" value="CDP-ME_synthetase"/>
    <property type="match status" value="1"/>
</dbReference>
<evidence type="ECO:0000256" key="4">
    <source>
        <dbReference type="ARBA" id="ARBA00022679"/>
    </source>
</evidence>
<evidence type="ECO:0000313" key="9">
    <source>
        <dbReference type="Proteomes" id="UP000198534"/>
    </source>
</evidence>
<feature type="site" description="Transition state stabilizer" evidence="7">
    <location>
        <position position="15"/>
    </location>
</feature>
<evidence type="ECO:0000256" key="5">
    <source>
        <dbReference type="ARBA" id="ARBA00022695"/>
    </source>
</evidence>
<sequence>MGVGVVIPAAGIGKRMGTKVSKQFLDIAGEPVLIRTLRVFDEHPAVMEIVLAVKEEEREAVIALLHRYEFDPKRIRLVQGGAERQSSVYHGLCEIQAEWVLVHDAVRPFVTSAQVDQLLAVAKETGAAILAVPVKDTVKQVSEAGVVETTLDRNQLWAVQTPQAFSRELLMEAYEQGAESALEATDDAKLVEAMGVSVQVVRGDYTNLKLTTPEDLVLAEAIWNMRCLADD</sequence>
<dbReference type="InterPro" id="IPR018294">
    <property type="entry name" value="ISPD_synthase_CS"/>
</dbReference>
<keyword evidence="5 7" id="KW-0548">Nucleotidyltransferase</keyword>
<dbReference type="InterPro" id="IPR029044">
    <property type="entry name" value="Nucleotide-diphossugar_trans"/>
</dbReference>
<evidence type="ECO:0000256" key="6">
    <source>
        <dbReference type="ARBA" id="ARBA00023229"/>
    </source>
</evidence>
<reference evidence="8 9" key="1">
    <citation type="submission" date="2016-10" db="EMBL/GenBank/DDBJ databases">
        <authorList>
            <person name="de Groot N.N."/>
        </authorList>
    </citation>
    <scope>NUCLEOTIDE SEQUENCE [LARGE SCALE GENOMIC DNA]</scope>
    <source>
        <strain evidence="8 9">DSM 45610</strain>
    </source>
</reference>
<dbReference type="Pfam" id="PF01128">
    <property type="entry name" value="IspD"/>
    <property type="match status" value="1"/>
</dbReference>
<accession>A0A1H2X7Y4</accession>
<evidence type="ECO:0000313" key="8">
    <source>
        <dbReference type="EMBL" id="SDW88980.1"/>
    </source>
</evidence>
<keyword evidence="6 7" id="KW-0414">Isoprene biosynthesis</keyword>
<evidence type="ECO:0000256" key="2">
    <source>
        <dbReference type="ARBA" id="ARBA00004787"/>
    </source>
</evidence>
<dbReference type="RefSeq" id="WP_091739219.1">
    <property type="nucleotide sequence ID" value="NZ_FNNQ01000007.1"/>
</dbReference>
<comment type="catalytic activity">
    <reaction evidence="1 7">
        <text>2-C-methyl-D-erythritol 4-phosphate + CTP + H(+) = 4-CDP-2-C-methyl-D-erythritol + diphosphate</text>
        <dbReference type="Rhea" id="RHEA:13429"/>
        <dbReference type="ChEBI" id="CHEBI:15378"/>
        <dbReference type="ChEBI" id="CHEBI:33019"/>
        <dbReference type="ChEBI" id="CHEBI:37563"/>
        <dbReference type="ChEBI" id="CHEBI:57823"/>
        <dbReference type="ChEBI" id="CHEBI:58262"/>
        <dbReference type="EC" id="2.7.7.60"/>
    </reaction>
</comment>
<comment type="function">
    <text evidence="7">Catalyzes the formation of 4-diphosphocytidyl-2-C-methyl-D-erythritol from CTP and 2-C-methyl-D-erythritol 4-phosphate (MEP).</text>
</comment>
<dbReference type="Proteomes" id="UP000198534">
    <property type="component" value="Unassembled WGS sequence"/>
</dbReference>
<organism evidence="8 9">
    <name type="scientific">Marininema mesophilum</name>
    <dbReference type="NCBI Taxonomy" id="1048340"/>
    <lineage>
        <taxon>Bacteria</taxon>
        <taxon>Bacillati</taxon>
        <taxon>Bacillota</taxon>
        <taxon>Bacilli</taxon>
        <taxon>Bacillales</taxon>
        <taxon>Thermoactinomycetaceae</taxon>
        <taxon>Marininema</taxon>
    </lineage>
</organism>
<protein>
    <recommendedName>
        <fullName evidence="7">2-C-methyl-D-erythritol 4-phosphate cytidylyltransferase</fullName>
        <ecNumber evidence="7">2.7.7.60</ecNumber>
    </recommendedName>
    <alternativeName>
        <fullName evidence="7">4-diphosphocytidyl-2C-methyl-D-erythritol synthase</fullName>
    </alternativeName>
    <alternativeName>
        <fullName evidence="7">MEP cytidylyltransferase</fullName>
        <shortName evidence="7">MCT</shortName>
    </alternativeName>
</protein>
<dbReference type="Gene3D" id="3.90.550.10">
    <property type="entry name" value="Spore Coat Polysaccharide Biosynthesis Protein SpsA, Chain A"/>
    <property type="match status" value="1"/>
</dbReference>
<dbReference type="SUPFAM" id="SSF53448">
    <property type="entry name" value="Nucleotide-diphospho-sugar transferases"/>
    <property type="match status" value="1"/>
</dbReference>
<comment type="pathway">
    <text evidence="2 7">Isoprenoid biosynthesis; isopentenyl diphosphate biosynthesis via DXP pathway; isopentenyl diphosphate from 1-deoxy-D-xylulose 5-phosphate: step 2/6.</text>
</comment>
<dbReference type="GO" id="GO:0019288">
    <property type="term" value="P:isopentenyl diphosphate biosynthetic process, methylerythritol 4-phosphate pathway"/>
    <property type="evidence" value="ECO:0007669"/>
    <property type="project" value="UniProtKB-UniRule"/>
</dbReference>
<keyword evidence="9" id="KW-1185">Reference proteome</keyword>
<evidence type="ECO:0000256" key="7">
    <source>
        <dbReference type="HAMAP-Rule" id="MF_00108"/>
    </source>
</evidence>
<dbReference type="NCBIfam" id="TIGR00453">
    <property type="entry name" value="ispD"/>
    <property type="match status" value="1"/>
</dbReference>
<dbReference type="PANTHER" id="PTHR32125">
    <property type="entry name" value="2-C-METHYL-D-ERYTHRITOL 4-PHOSPHATE CYTIDYLYLTRANSFERASE, CHLOROPLASTIC"/>
    <property type="match status" value="1"/>
</dbReference>
<comment type="similarity">
    <text evidence="3 7">Belongs to the IspD/TarI cytidylyltransferase family. IspD subfamily.</text>
</comment>
<dbReference type="STRING" id="1048340.SAMN05444487_107119"/>
<dbReference type="PROSITE" id="PS01295">
    <property type="entry name" value="ISPD"/>
    <property type="match status" value="1"/>
</dbReference>
<dbReference type="PANTHER" id="PTHR32125:SF4">
    <property type="entry name" value="2-C-METHYL-D-ERYTHRITOL 4-PHOSPHATE CYTIDYLYLTRANSFERASE, CHLOROPLASTIC"/>
    <property type="match status" value="1"/>
</dbReference>
<dbReference type="OrthoDB" id="9806837at2"/>
<dbReference type="AlphaFoldDB" id="A0A1H2X7Y4"/>
<dbReference type="InterPro" id="IPR050088">
    <property type="entry name" value="IspD/TarI_cytidylyltransf_bact"/>
</dbReference>